<dbReference type="Pfam" id="PF07927">
    <property type="entry name" value="HicA_toxin"/>
    <property type="match status" value="1"/>
</dbReference>
<dbReference type="SUPFAM" id="SSF54786">
    <property type="entry name" value="YcfA/nrd intein domain"/>
    <property type="match status" value="1"/>
</dbReference>
<dbReference type="Proteomes" id="UP000179157">
    <property type="component" value="Unassembled WGS sequence"/>
</dbReference>
<organism evidence="8 9">
    <name type="scientific">Fraserbacteria sp. (strain RBG_16_55_9)</name>
    <dbReference type="NCBI Taxonomy" id="1817864"/>
    <lineage>
        <taxon>Bacteria</taxon>
        <taxon>Candidatus Fraseribacteriota</taxon>
    </lineage>
</organism>
<keyword evidence="2" id="KW-1277">Toxin-antitoxin system</keyword>
<sequence length="80" mass="8949">MAKLPVLSGEELVKLLKKAGFKVVRQRGSHMSLQKGRCKTVVPLHEELAKGTLMDILKQCNLSKEDLLELNIGEETQQYG</sequence>
<evidence type="ECO:0000256" key="2">
    <source>
        <dbReference type="ARBA" id="ARBA00022649"/>
    </source>
</evidence>
<evidence type="ECO:0000256" key="6">
    <source>
        <dbReference type="ARBA" id="ARBA00022884"/>
    </source>
</evidence>
<evidence type="ECO:0000256" key="7">
    <source>
        <dbReference type="ARBA" id="ARBA00023016"/>
    </source>
</evidence>
<evidence type="ECO:0000256" key="5">
    <source>
        <dbReference type="ARBA" id="ARBA00022801"/>
    </source>
</evidence>
<dbReference type="AlphaFoldDB" id="A0A1F5UPY3"/>
<name>A0A1F5UPY3_FRAXR</name>
<gene>
    <name evidence="8" type="ORF">A2Z21_09745</name>
</gene>
<keyword evidence="7" id="KW-0346">Stress response</keyword>
<evidence type="ECO:0000256" key="1">
    <source>
        <dbReference type="ARBA" id="ARBA00006620"/>
    </source>
</evidence>
<keyword evidence="3" id="KW-0540">Nuclease</keyword>
<dbReference type="GO" id="GO:0016787">
    <property type="term" value="F:hydrolase activity"/>
    <property type="evidence" value="ECO:0007669"/>
    <property type="project" value="UniProtKB-KW"/>
</dbReference>
<evidence type="ECO:0000256" key="3">
    <source>
        <dbReference type="ARBA" id="ARBA00022722"/>
    </source>
</evidence>
<evidence type="ECO:0000313" key="8">
    <source>
        <dbReference type="EMBL" id="OGF53238.1"/>
    </source>
</evidence>
<evidence type="ECO:0000256" key="4">
    <source>
        <dbReference type="ARBA" id="ARBA00022759"/>
    </source>
</evidence>
<dbReference type="EMBL" id="MFGX01000109">
    <property type="protein sequence ID" value="OGF53238.1"/>
    <property type="molecule type" value="Genomic_DNA"/>
</dbReference>
<dbReference type="InterPro" id="IPR038570">
    <property type="entry name" value="HicA_sf"/>
</dbReference>
<accession>A0A1F5UPY3</accession>
<comment type="caution">
    <text evidence="8">The sequence shown here is derived from an EMBL/GenBank/DDBJ whole genome shotgun (WGS) entry which is preliminary data.</text>
</comment>
<dbReference type="STRING" id="1817864.A2Z21_09745"/>
<evidence type="ECO:0008006" key="10">
    <source>
        <dbReference type="Google" id="ProtNLM"/>
    </source>
</evidence>
<protein>
    <recommendedName>
        <fullName evidence="10">Addiction module toxin, HicA family</fullName>
    </recommendedName>
</protein>
<dbReference type="InterPro" id="IPR012933">
    <property type="entry name" value="HicA_mRNA_interferase"/>
</dbReference>
<keyword evidence="4" id="KW-0255">Endonuclease</keyword>
<dbReference type="PANTHER" id="PTHR34873:SF3">
    <property type="entry name" value="ADDICTION MODULE TOXIN, HICA FAMILY"/>
    <property type="match status" value="1"/>
</dbReference>
<evidence type="ECO:0000313" key="9">
    <source>
        <dbReference type="Proteomes" id="UP000179157"/>
    </source>
</evidence>
<dbReference type="GO" id="GO:0004519">
    <property type="term" value="F:endonuclease activity"/>
    <property type="evidence" value="ECO:0007669"/>
    <property type="project" value="UniProtKB-KW"/>
</dbReference>
<comment type="similarity">
    <text evidence="1">Belongs to the HicA mRNA interferase family.</text>
</comment>
<keyword evidence="6" id="KW-0694">RNA-binding</keyword>
<dbReference type="Gene3D" id="3.30.920.30">
    <property type="entry name" value="Hypothetical protein"/>
    <property type="match status" value="1"/>
</dbReference>
<reference evidence="8 9" key="1">
    <citation type="journal article" date="2016" name="Nat. Commun.">
        <title>Thousands of microbial genomes shed light on interconnected biogeochemical processes in an aquifer system.</title>
        <authorList>
            <person name="Anantharaman K."/>
            <person name="Brown C.T."/>
            <person name="Hug L.A."/>
            <person name="Sharon I."/>
            <person name="Castelle C.J."/>
            <person name="Probst A.J."/>
            <person name="Thomas B.C."/>
            <person name="Singh A."/>
            <person name="Wilkins M.J."/>
            <person name="Karaoz U."/>
            <person name="Brodie E.L."/>
            <person name="Williams K.H."/>
            <person name="Hubbard S.S."/>
            <person name="Banfield J.F."/>
        </authorList>
    </citation>
    <scope>NUCLEOTIDE SEQUENCE [LARGE SCALE GENOMIC DNA]</scope>
    <source>
        <strain evidence="9">RBG_16_55_9</strain>
    </source>
</reference>
<keyword evidence="5" id="KW-0378">Hydrolase</keyword>
<dbReference type="GO" id="GO:0003729">
    <property type="term" value="F:mRNA binding"/>
    <property type="evidence" value="ECO:0007669"/>
    <property type="project" value="InterPro"/>
</dbReference>
<dbReference type="PANTHER" id="PTHR34873">
    <property type="entry name" value="SSR1766 PROTEIN"/>
    <property type="match status" value="1"/>
</dbReference>
<proteinExistence type="inferred from homology"/>